<proteinExistence type="predicted"/>
<reference evidence="1" key="1">
    <citation type="journal article" date="2023" name="IScience">
        <title>Live-bearing cockroach genome reveals convergent evolutionary mechanisms linked to viviparity in insects and beyond.</title>
        <authorList>
            <person name="Fouks B."/>
            <person name="Harrison M.C."/>
            <person name="Mikhailova A.A."/>
            <person name="Marchal E."/>
            <person name="English S."/>
            <person name="Carruthers M."/>
            <person name="Jennings E.C."/>
            <person name="Chiamaka E.L."/>
            <person name="Frigard R.A."/>
            <person name="Pippel M."/>
            <person name="Attardo G.M."/>
            <person name="Benoit J.B."/>
            <person name="Bornberg-Bauer E."/>
            <person name="Tobe S.S."/>
        </authorList>
    </citation>
    <scope>NUCLEOTIDE SEQUENCE</scope>
    <source>
        <strain evidence="1">Stay&amp;Tobe</strain>
    </source>
</reference>
<dbReference type="Proteomes" id="UP001233999">
    <property type="component" value="Unassembled WGS sequence"/>
</dbReference>
<dbReference type="AlphaFoldDB" id="A0AAD8ERD1"/>
<name>A0AAD8ERD1_DIPPU</name>
<evidence type="ECO:0000313" key="2">
    <source>
        <dbReference type="Proteomes" id="UP001233999"/>
    </source>
</evidence>
<keyword evidence="2" id="KW-1185">Reference proteome</keyword>
<dbReference type="EMBL" id="JASPKZ010000842">
    <property type="protein sequence ID" value="KAJ9598962.1"/>
    <property type="molecule type" value="Genomic_DNA"/>
</dbReference>
<reference evidence="1" key="2">
    <citation type="submission" date="2023-05" db="EMBL/GenBank/DDBJ databases">
        <authorList>
            <person name="Fouks B."/>
        </authorList>
    </citation>
    <scope>NUCLEOTIDE SEQUENCE</scope>
    <source>
        <strain evidence="1">Stay&amp;Tobe</strain>
        <tissue evidence="1">Testes</tissue>
    </source>
</reference>
<accession>A0AAD8ERD1</accession>
<evidence type="ECO:0000313" key="1">
    <source>
        <dbReference type="EMBL" id="KAJ9598962.1"/>
    </source>
</evidence>
<protein>
    <submittedName>
        <fullName evidence="1">Uncharacterized protein</fullName>
    </submittedName>
</protein>
<organism evidence="1 2">
    <name type="scientific">Diploptera punctata</name>
    <name type="common">Pacific beetle cockroach</name>
    <dbReference type="NCBI Taxonomy" id="6984"/>
    <lineage>
        <taxon>Eukaryota</taxon>
        <taxon>Metazoa</taxon>
        <taxon>Ecdysozoa</taxon>
        <taxon>Arthropoda</taxon>
        <taxon>Hexapoda</taxon>
        <taxon>Insecta</taxon>
        <taxon>Pterygota</taxon>
        <taxon>Neoptera</taxon>
        <taxon>Polyneoptera</taxon>
        <taxon>Dictyoptera</taxon>
        <taxon>Blattodea</taxon>
        <taxon>Blaberoidea</taxon>
        <taxon>Blaberidae</taxon>
        <taxon>Diplopterinae</taxon>
        <taxon>Diploptera</taxon>
    </lineage>
</organism>
<comment type="caution">
    <text evidence="1">The sequence shown here is derived from an EMBL/GenBank/DDBJ whole genome shotgun (WGS) entry which is preliminary data.</text>
</comment>
<gene>
    <name evidence="1" type="ORF">L9F63_010556</name>
</gene>
<sequence length="206" mass="23766">MVHENYLKIFRDMDAACRAIKYSSDSDTMISEFRERDLTLPMALSTITRGFMTCSATANRKWMPLTNQENASVRKRTQALKDIAINIDPKYILIPRDASMDILPIICPEYSVKKSSHRYVDSELCISDEEELSISDGNKRLKTNIYTDANYFSNSKSKINERGLTEEDEILGCYKIEEIQSDSESEVNCQVEWEDEDVEFLENLDI</sequence>